<organism evidence="1">
    <name type="scientific">Rhodopseudomonas palustris (strain ATCC BAA-98 / CGA009)</name>
    <dbReference type="NCBI Taxonomy" id="258594"/>
    <lineage>
        <taxon>Bacteria</taxon>
        <taxon>Pseudomonadati</taxon>
        <taxon>Pseudomonadota</taxon>
        <taxon>Alphaproteobacteria</taxon>
        <taxon>Hyphomicrobiales</taxon>
        <taxon>Nitrobacteraceae</taxon>
        <taxon>Rhodopseudomonas</taxon>
    </lineage>
</organism>
<evidence type="ECO:0008006" key="4">
    <source>
        <dbReference type="Google" id="ProtNLM"/>
    </source>
</evidence>
<reference evidence="2" key="1">
    <citation type="submission" date="2003-07" db="EMBL/GenBank/DDBJ databases">
        <authorList>
            <consortium name="Rhodopseudomonas genome consortium"/>
            <person name="Larimer F."/>
            <person name="Harwood C."/>
        </authorList>
    </citation>
    <scope>NUCLEOTIDE SEQUENCE</scope>
    <source>
        <strain evidence="2">CGA009</strain>
    </source>
</reference>
<name>Q6N3V9_RHOPA</name>
<reference evidence="2" key="3">
    <citation type="submission" date="2022-12" db="EMBL/GenBank/DDBJ databases">
        <title>Complete genome sequence of Rhodopseudomonas palustris CGA0092 and corrections to the R. palustris CGA009 genome sequence.</title>
        <authorList>
            <person name="Mazny B.R."/>
            <person name="Sheff O.F."/>
            <person name="LaSarre B."/>
            <person name="McKinlay A."/>
            <person name="McKinlay J.B."/>
        </authorList>
    </citation>
    <scope>NUCLEOTIDE SEQUENCE</scope>
    <source>
        <strain evidence="2">CGA009</strain>
    </source>
</reference>
<reference evidence="1 3" key="2">
    <citation type="journal article" date="2004" name="Nat. Biotechnol.">
        <title>Complete genome sequence of the metabolically versatile photosynthetic bacterium Rhodopseudomonas palustris.</title>
        <authorList>
            <person name="Larimer F.W."/>
            <person name="Chain P."/>
            <person name="Hauser L."/>
            <person name="Lamerdin J."/>
            <person name="Malfatti S."/>
            <person name="Do L."/>
            <person name="Land M.L."/>
            <person name="Pelletier D.A."/>
            <person name="Beatty J.T."/>
            <person name="Lang A.S."/>
            <person name="Tabita F.R."/>
            <person name="Gibson J.L."/>
            <person name="Hanson T.E."/>
            <person name="Bobst C."/>
            <person name="Torres J.L."/>
            <person name="Peres C."/>
            <person name="Harrison F.H."/>
            <person name="Gibson J."/>
            <person name="Harwood C.S."/>
        </authorList>
    </citation>
    <scope>NUCLEOTIDE SEQUENCE [LARGE SCALE GENOMIC DNA]</scope>
    <source>
        <strain evidence="3">ATCC BAA-98 / CGA009</strain>
        <strain evidence="1">CGA009</strain>
    </source>
</reference>
<protein>
    <recommendedName>
        <fullName evidence="4">Knr4/Smi1-like domain-containing protein</fullName>
    </recommendedName>
</protein>
<accession>Q6N3V9</accession>
<dbReference type="Proteomes" id="UP000001426">
    <property type="component" value="Chromosome"/>
</dbReference>
<evidence type="ECO:0000313" key="2">
    <source>
        <dbReference type="EMBL" id="WCL93758.1"/>
    </source>
</evidence>
<proteinExistence type="predicted"/>
<dbReference type="RefSeq" id="WP_011159123.1">
    <property type="nucleotide sequence ID" value="NZ_CP116810.1"/>
</dbReference>
<dbReference type="STRING" id="258594.RPA3584"/>
<dbReference type="AlphaFoldDB" id="Q6N3V9"/>
<keyword evidence="3" id="KW-1185">Reference proteome</keyword>
<dbReference type="EMBL" id="BX572604">
    <property type="protein sequence ID" value="CAE29025.1"/>
    <property type="molecule type" value="Genomic_DNA"/>
</dbReference>
<dbReference type="HOGENOM" id="CLU_1073167_0_0_5"/>
<gene>
    <name evidence="1" type="ordered locus">RPA3584</name>
    <name evidence="2" type="ORF">TX73_018570</name>
</gene>
<dbReference type="EMBL" id="CP116810">
    <property type="protein sequence ID" value="WCL93758.1"/>
    <property type="molecule type" value="Genomic_DNA"/>
</dbReference>
<dbReference type="GeneID" id="66894686"/>
<dbReference type="KEGG" id="rpa:TX73_018570"/>
<sequence length="259" mass="29192">MSPSLAAYRMRNEDAPLDLVKASPEWQPVIGLIDGWARQPLGPRSGFSSDELDAFARKHGLRFPPPLREWWRLAGRHPLVAADTRDYNSCFLGPENCVDFSRRDFLMIALDDFQNETGNGILTNFLSHPDPEIFGINTTIRPGDAPRLDWYQGKFIGTGLRVPTLALHSLMFYLFDRSPLLQGSVVCLELEDECLASAMPDARMIADLGLTLFANPTSIGDIYSDGADVIYHWMFGFACRNEGAAERVRRLVATRRRDW</sequence>
<evidence type="ECO:0000313" key="1">
    <source>
        <dbReference type="EMBL" id="CAE29025.1"/>
    </source>
</evidence>
<evidence type="ECO:0000313" key="3">
    <source>
        <dbReference type="Proteomes" id="UP000001426"/>
    </source>
</evidence>